<dbReference type="PANTHER" id="PTHR13390">
    <property type="entry name" value="LIPASE"/>
    <property type="match status" value="1"/>
</dbReference>
<organism evidence="5 6">
    <name type="scientific">Pyronema omphalodes (strain CBS 100304)</name>
    <name type="common">Pyronema confluens</name>
    <dbReference type="NCBI Taxonomy" id="1076935"/>
    <lineage>
        <taxon>Eukaryota</taxon>
        <taxon>Fungi</taxon>
        <taxon>Dikarya</taxon>
        <taxon>Ascomycota</taxon>
        <taxon>Pezizomycotina</taxon>
        <taxon>Pezizomycetes</taxon>
        <taxon>Pezizales</taxon>
        <taxon>Pyronemataceae</taxon>
        <taxon>Pyronema</taxon>
    </lineage>
</organism>
<sequence>MSPKPEQFPLPENFPPTETLYFPPITPTVSSPLLFFLPGNPGLVNYYTSFLAQLSIAHPNLHILAASHAGFHPDEPQLHKGYSWKWGPQPWGLDAQVKMKTELLQFAVEKLGDKNRRVLLVAHSMGAYLSLEMITGLKKATKEGSKILGGIMLFPTVLEIADSPQGRLLMPLLGSRIVRGAASWAAWGFSWLKEWQVKMLVKILTGQDPEAAETTRQLVTTPHVVEQALVLAEEEMRRITTDRWEEEVWGCEGRMVYVFGQKDHWVAEKTREGIMAKARGGGKYVLEETGLKHGFCVSQGERMAEVVKVKGWINDIVGEEK</sequence>
<dbReference type="Proteomes" id="UP000018144">
    <property type="component" value="Unassembled WGS sequence"/>
</dbReference>
<proteinExistence type="inferred from homology"/>
<dbReference type="Pfam" id="PF10230">
    <property type="entry name" value="LIDHydrolase"/>
    <property type="match status" value="1"/>
</dbReference>
<dbReference type="EMBL" id="HF936492">
    <property type="protein sequence ID" value="CCX16652.1"/>
    <property type="molecule type" value="Genomic_DNA"/>
</dbReference>
<evidence type="ECO:0000256" key="1">
    <source>
        <dbReference type="ARBA" id="ARBA00004502"/>
    </source>
</evidence>
<dbReference type="InterPro" id="IPR029058">
    <property type="entry name" value="AB_hydrolase_fold"/>
</dbReference>
<dbReference type="PANTHER" id="PTHR13390:SF0">
    <property type="entry name" value="LIPID DROPLET-ASSOCIATED HYDROLASE"/>
    <property type="match status" value="1"/>
</dbReference>
<keyword evidence="4" id="KW-0378">Hydrolase</keyword>
<gene>
    <name evidence="5" type="ORF">PCON_03351</name>
</gene>
<dbReference type="GO" id="GO:0019915">
    <property type="term" value="P:lipid storage"/>
    <property type="evidence" value="ECO:0007669"/>
    <property type="project" value="InterPro"/>
</dbReference>
<accession>U4LBL8</accession>
<dbReference type="AlphaFoldDB" id="U4LBL8"/>
<protein>
    <submittedName>
        <fullName evidence="5">Similar to UPF0554 protein C2orf43 homolog acc. no. Q5F477</fullName>
    </submittedName>
</protein>
<name>U4LBL8_PYROM</name>
<dbReference type="SUPFAM" id="SSF53474">
    <property type="entry name" value="alpha/beta-Hydrolases"/>
    <property type="match status" value="1"/>
</dbReference>
<dbReference type="InterPro" id="IPR019363">
    <property type="entry name" value="LDAH"/>
</dbReference>
<comment type="similarity">
    <text evidence="2">Belongs to the AB hydrolase superfamily. LDAH family.</text>
</comment>
<keyword evidence="3" id="KW-0551">Lipid droplet</keyword>
<dbReference type="OrthoDB" id="448051at2759"/>
<evidence type="ECO:0000256" key="3">
    <source>
        <dbReference type="ARBA" id="ARBA00022677"/>
    </source>
</evidence>
<dbReference type="GO" id="GO:0005811">
    <property type="term" value="C:lipid droplet"/>
    <property type="evidence" value="ECO:0007669"/>
    <property type="project" value="UniProtKB-SubCell"/>
</dbReference>
<comment type="subcellular location">
    <subcellularLocation>
        <location evidence="1">Lipid droplet</location>
    </subcellularLocation>
</comment>
<evidence type="ECO:0000313" key="6">
    <source>
        <dbReference type="Proteomes" id="UP000018144"/>
    </source>
</evidence>
<evidence type="ECO:0000256" key="4">
    <source>
        <dbReference type="ARBA" id="ARBA00022801"/>
    </source>
</evidence>
<dbReference type="eggNOG" id="KOG3975">
    <property type="taxonomic scope" value="Eukaryota"/>
</dbReference>
<evidence type="ECO:0000256" key="2">
    <source>
        <dbReference type="ARBA" id="ARBA00008300"/>
    </source>
</evidence>
<evidence type="ECO:0000313" key="5">
    <source>
        <dbReference type="EMBL" id="CCX16652.1"/>
    </source>
</evidence>
<keyword evidence="6" id="KW-1185">Reference proteome</keyword>
<dbReference type="Gene3D" id="3.40.50.1820">
    <property type="entry name" value="alpha/beta hydrolase"/>
    <property type="match status" value="1"/>
</dbReference>
<dbReference type="OMA" id="LIGYYHT"/>
<reference evidence="5 6" key="1">
    <citation type="journal article" date="2013" name="PLoS Genet.">
        <title>The genome and development-dependent transcriptomes of Pyronema confluens: a window into fungal evolution.</title>
        <authorList>
            <person name="Traeger S."/>
            <person name="Altegoer F."/>
            <person name="Freitag M."/>
            <person name="Gabaldon T."/>
            <person name="Kempken F."/>
            <person name="Kumar A."/>
            <person name="Marcet-Houben M."/>
            <person name="Poggeler S."/>
            <person name="Stajich J.E."/>
            <person name="Nowrousian M."/>
        </authorList>
    </citation>
    <scope>NUCLEOTIDE SEQUENCE [LARGE SCALE GENOMIC DNA]</scope>
    <source>
        <strain evidence="6">CBS 100304</strain>
        <tissue evidence="5">Vegetative mycelium</tissue>
    </source>
</reference>
<dbReference type="GO" id="GO:0016298">
    <property type="term" value="F:lipase activity"/>
    <property type="evidence" value="ECO:0007669"/>
    <property type="project" value="InterPro"/>
</dbReference>